<dbReference type="OrthoDB" id="6143546at2759"/>
<feature type="region of interest" description="Disordered" evidence="1">
    <location>
        <begin position="404"/>
        <end position="452"/>
    </location>
</feature>
<dbReference type="AlphaFoldDB" id="A0A8B8EUZ7"/>
<evidence type="ECO:0000313" key="3">
    <source>
        <dbReference type="RefSeq" id="XP_022343805.1"/>
    </source>
</evidence>
<feature type="compositionally biased region" description="Polar residues" evidence="1">
    <location>
        <begin position="431"/>
        <end position="450"/>
    </location>
</feature>
<reference evidence="3" key="1">
    <citation type="submission" date="2025-08" db="UniProtKB">
        <authorList>
            <consortium name="RefSeq"/>
        </authorList>
    </citation>
    <scope>IDENTIFICATION</scope>
    <source>
        <tissue evidence="3">Whole sample</tissue>
    </source>
</reference>
<dbReference type="Gene3D" id="3.40.50.300">
    <property type="entry name" value="P-loop containing nucleotide triphosphate hydrolases"/>
    <property type="match status" value="1"/>
</dbReference>
<feature type="region of interest" description="Disordered" evidence="1">
    <location>
        <begin position="700"/>
        <end position="729"/>
    </location>
</feature>
<feature type="compositionally biased region" description="Basic and acidic residues" evidence="1">
    <location>
        <begin position="714"/>
        <end position="729"/>
    </location>
</feature>
<evidence type="ECO:0000256" key="1">
    <source>
        <dbReference type="SAM" id="MobiDB-lite"/>
    </source>
</evidence>
<sequence length="760" mass="85899">MAANFDCILMHGPPFAGSDVFIEKHFCKDHVKICPRSIFSSNRRLGLRDVVLKVQKCLKQDQKVVVDDDNGSFAKRSAYLKLIQKKFPEKTVALVAVFPKYGQSQVLWNQEVCLNEEDVAVSCVDLTTWFEPSTGKVDYITNEEPDEEEGYKMFHHTAILENFSPFTFDIPGLLIQIESIFTKSESMFSLRQGVKDICMNWNEQNPLGRIIFIQFGNKEPLEEIKLLLTKLAKQLDFPFYLFHVSDPSAASPFLEPPNPGILAFLQKRHCLFLHCTKTVYIYTTQDHMKMAQAAGVNCVKITQLLNNTALVNGSHVITRSPVPDFLRTMEILPTPQPLPPNPTLPGMTQDRDWLNNYMRCELPQGREEFIFARDLETVLKYQELYGNCVSKLAHPECIYTESHDREEQVKTGPNTSLSSSTRKLPSWMTGKATTPTKQSLTRTDSASSTEEPVRQTIYVMNEEELLDVAKDVLKQSGKNIDASDVKARNETVTKKIYAKCPKPKSPSRKAQTEVLHKEESDSDFPGPSGWKPRRGSEYGEQQARGLGMVSKCAVLDDLMAETKLRRASPRKTRKGVQAKNDGQDKTHISRTTTSTTTTLSATTTTSRLLPTSSETRNAKRILNYVEKECEKSKSMTTVSRSSSGTSPTQTTCRSVNDFSKTSEGHFQVESVIPDCQEPHNSDDFTSANYNSTETRYRKRSSKSCVGLHAQKSLRSSEKDSTKMKEDYSERHKLKIRKTEGKNDQCSPKKPDLSVLDEIFF</sequence>
<name>A0A8B8EUZ7_CRAVI</name>
<evidence type="ECO:0000313" key="2">
    <source>
        <dbReference type="Proteomes" id="UP000694844"/>
    </source>
</evidence>
<dbReference type="KEGG" id="cvn:111136923"/>
<feature type="compositionally biased region" description="Basic residues" evidence="1">
    <location>
        <begin position="567"/>
        <end position="576"/>
    </location>
</feature>
<proteinExistence type="predicted"/>
<organism evidence="2 3">
    <name type="scientific">Crassostrea virginica</name>
    <name type="common">Eastern oyster</name>
    <dbReference type="NCBI Taxonomy" id="6565"/>
    <lineage>
        <taxon>Eukaryota</taxon>
        <taxon>Metazoa</taxon>
        <taxon>Spiralia</taxon>
        <taxon>Lophotrochozoa</taxon>
        <taxon>Mollusca</taxon>
        <taxon>Bivalvia</taxon>
        <taxon>Autobranchia</taxon>
        <taxon>Pteriomorphia</taxon>
        <taxon>Ostreida</taxon>
        <taxon>Ostreoidea</taxon>
        <taxon>Ostreidae</taxon>
        <taxon>Crassostrea</taxon>
    </lineage>
</organism>
<gene>
    <name evidence="3" type="primary">LOC111136923</name>
</gene>
<feature type="compositionally biased region" description="Basic and acidic residues" evidence="1">
    <location>
        <begin position="510"/>
        <end position="519"/>
    </location>
</feature>
<dbReference type="InterPro" id="IPR027417">
    <property type="entry name" value="P-loop_NTPase"/>
</dbReference>
<feature type="region of interest" description="Disordered" evidence="1">
    <location>
        <begin position="500"/>
        <end position="541"/>
    </location>
</feature>
<dbReference type="Proteomes" id="UP000694844">
    <property type="component" value="Chromosome 5"/>
</dbReference>
<feature type="region of interest" description="Disordered" evidence="1">
    <location>
        <begin position="633"/>
        <end position="656"/>
    </location>
</feature>
<protein>
    <submittedName>
        <fullName evidence="3">Uncharacterized protein LOC111136923</fullName>
    </submittedName>
</protein>
<accession>A0A8B8EUZ7</accession>
<feature type="region of interest" description="Disordered" evidence="1">
    <location>
        <begin position="567"/>
        <end position="610"/>
    </location>
</feature>
<feature type="compositionally biased region" description="Low complexity" evidence="1">
    <location>
        <begin position="589"/>
        <end position="610"/>
    </location>
</feature>
<dbReference type="RefSeq" id="XP_022343805.1">
    <property type="nucleotide sequence ID" value="XM_022488097.1"/>
</dbReference>
<feature type="compositionally biased region" description="Low complexity" evidence="1">
    <location>
        <begin position="634"/>
        <end position="651"/>
    </location>
</feature>
<dbReference type="GeneID" id="111136923"/>
<keyword evidence="2" id="KW-1185">Reference proteome</keyword>
<feature type="compositionally biased region" description="Polar residues" evidence="1">
    <location>
        <begin position="411"/>
        <end position="423"/>
    </location>
</feature>